<reference evidence="2 3" key="1">
    <citation type="submission" date="2024-01" db="EMBL/GenBank/DDBJ databases">
        <title>The genome of the rayed Mediterranean limpet Patella caerulea (Linnaeus, 1758).</title>
        <authorList>
            <person name="Anh-Thu Weber A."/>
            <person name="Halstead-Nussloch G."/>
        </authorList>
    </citation>
    <scope>NUCLEOTIDE SEQUENCE [LARGE SCALE GENOMIC DNA]</scope>
    <source>
        <strain evidence="2">AATW-2023a</strain>
        <tissue evidence="2">Whole specimen</tissue>
    </source>
</reference>
<dbReference type="InterPro" id="IPR001584">
    <property type="entry name" value="Integrase_cat-core"/>
</dbReference>
<dbReference type="InterPro" id="IPR041588">
    <property type="entry name" value="Integrase_H2C2"/>
</dbReference>
<dbReference type="Gene3D" id="1.10.340.70">
    <property type="match status" value="1"/>
</dbReference>
<evidence type="ECO:0000313" key="3">
    <source>
        <dbReference type="Proteomes" id="UP001347796"/>
    </source>
</evidence>
<organism evidence="2 3">
    <name type="scientific">Patella caerulea</name>
    <name type="common">Rayed Mediterranean limpet</name>
    <dbReference type="NCBI Taxonomy" id="87958"/>
    <lineage>
        <taxon>Eukaryota</taxon>
        <taxon>Metazoa</taxon>
        <taxon>Spiralia</taxon>
        <taxon>Lophotrochozoa</taxon>
        <taxon>Mollusca</taxon>
        <taxon>Gastropoda</taxon>
        <taxon>Patellogastropoda</taxon>
        <taxon>Patelloidea</taxon>
        <taxon>Patellidae</taxon>
        <taxon>Patella</taxon>
    </lineage>
</organism>
<keyword evidence="3" id="KW-1185">Reference proteome</keyword>
<comment type="caution">
    <text evidence="2">The sequence shown here is derived from an EMBL/GenBank/DDBJ whole genome shotgun (WGS) entry which is preliminary data.</text>
</comment>
<dbReference type="InterPro" id="IPR050951">
    <property type="entry name" value="Retrovirus_Pol_polyprotein"/>
</dbReference>
<dbReference type="Pfam" id="PF17921">
    <property type="entry name" value="Integrase_H2C2"/>
    <property type="match status" value="1"/>
</dbReference>
<gene>
    <name evidence="2" type="ORF">SNE40_009298</name>
</gene>
<dbReference type="GO" id="GO:0015074">
    <property type="term" value="P:DNA integration"/>
    <property type="evidence" value="ECO:0007669"/>
    <property type="project" value="InterPro"/>
</dbReference>
<dbReference type="PROSITE" id="PS50994">
    <property type="entry name" value="INTEGRASE"/>
    <property type="match status" value="1"/>
</dbReference>
<name>A0AAN8PQ24_PATCE</name>
<feature type="domain" description="Integrase catalytic" evidence="1">
    <location>
        <begin position="235"/>
        <end position="324"/>
    </location>
</feature>
<dbReference type="PANTHER" id="PTHR37984:SF15">
    <property type="entry name" value="INTEGRASE CATALYTIC DOMAIN-CONTAINING PROTEIN"/>
    <property type="match status" value="1"/>
</dbReference>
<accession>A0AAN8PQ24</accession>
<dbReference type="PANTHER" id="PTHR37984">
    <property type="entry name" value="PROTEIN CBG26694"/>
    <property type="match status" value="1"/>
</dbReference>
<dbReference type="EMBL" id="JAZGQO010000007">
    <property type="protein sequence ID" value="KAK6181452.1"/>
    <property type="molecule type" value="Genomic_DNA"/>
</dbReference>
<dbReference type="InterPro" id="IPR036397">
    <property type="entry name" value="RNaseH_sf"/>
</dbReference>
<evidence type="ECO:0000259" key="1">
    <source>
        <dbReference type="PROSITE" id="PS50994"/>
    </source>
</evidence>
<evidence type="ECO:0000313" key="2">
    <source>
        <dbReference type="EMBL" id="KAK6181452.1"/>
    </source>
</evidence>
<proteinExistence type="predicted"/>
<dbReference type="Proteomes" id="UP001347796">
    <property type="component" value="Unassembled WGS sequence"/>
</dbReference>
<dbReference type="Gene3D" id="3.30.420.10">
    <property type="entry name" value="Ribonuclease H-like superfamily/Ribonuclease H"/>
    <property type="match status" value="1"/>
</dbReference>
<sequence length="341" mass="39130">MLACSTRLAVESEIVLCGRNPLEKGSPDKGTDLKVSQRDGITMTPECLEFNHTPCIDRVEPINIVYGSRGPRLPPINIEVSALLEKGHLTKEELSCLQSAELALNDIMKRMKQGVRPSWEEIAPFGIEVKHYWSMWNLLTLENNIFLYKKWVGDNDVVTWLIVLPWSLRVVVLDQLHDSPTGGHLGALKTLEKVRSRYYWYEMKKDIEYYCHICDICARNKVFGRHPKAPLKLYVAGAPMERIALDILGPLTRTHKRNRFLLVVGDYFTKWSDAYPIRDQEARTIASKLIDRFVALFGVPMLIHTDQGLNFDSALFKEVCTILGSNKTRTTNPNRMAWWRD</sequence>
<protein>
    <recommendedName>
        <fullName evidence="1">Integrase catalytic domain-containing protein</fullName>
    </recommendedName>
</protein>
<dbReference type="AlphaFoldDB" id="A0AAN8PQ24"/>
<dbReference type="GO" id="GO:0003676">
    <property type="term" value="F:nucleic acid binding"/>
    <property type="evidence" value="ECO:0007669"/>
    <property type="project" value="InterPro"/>
</dbReference>
<dbReference type="FunFam" id="1.10.340.70:FF:000001">
    <property type="entry name" value="Retrovirus-related Pol polyprotein from transposon gypsy-like Protein"/>
    <property type="match status" value="1"/>
</dbReference>
<dbReference type="InterPro" id="IPR012337">
    <property type="entry name" value="RNaseH-like_sf"/>
</dbReference>
<dbReference type="SUPFAM" id="SSF53098">
    <property type="entry name" value="Ribonuclease H-like"/>
    <property type="match status" value="1"/>
</dbReference>